<protein>
    <submittedName>
        <fullName evidence="5">Fructuronate reductase</fullName>
        <ecNumber evidence="5">1.1.1.57</ecNumber>
    </submittedName>
</protein>
<gene>
    <name evidence="5" type="ORF">BCD95_000833</name>
</gene>
<dbReference type="GO" id="GO:0008926">
    <property type="term" value="F:mannitol-1-phosphate 5-dehydrogenase activity"/>
    <property type="evidence" value="ECO:0007669"/>
    <property type="project" value="UniProtKB-EC"/>
</dbReference>
<reference evidence="5" key="1">
    <citation type="submission" date="2020-06" db="EMBL/GenBank/DDBJ databases">
        <title>Genomic insights into acetone-butanol-ethanol (ABE) fermentation by sequencing solventogenic clostridia strains.</title>
        <authorList>
            <person name="Brown S."/>
        </authorList>
    </citation>
    <scope>NUCLEOTIDE SEQUENCE</scope>
    <source>
        <strain evidence="5">DJ123</strain>
    </source>
</reference>
<dbReference type="Gene3D" id="3.40.50.720">
    <property type="entry name" value="NAD(P)-binding Rossmann-like Domain"/>
    <property type="match status" value="1"/>
</dbReference>
<dbReference type="InterPro" id="IPR050988">
    <property type="entry name" value="Mannitol_DH/Oxidoreductase"/>
</dbReference>
<dbReference type="Pfam" id="PF08125">
    <property type="entry name" value="Mannitol_dh_C"/>
    <property type="match status" value="1"/>
</dbReference>
<proteinExistence type="predicted"/>
<name>A0AAE5H128_CLOBE</name>
<dbReference type="Proteomes" id="UP000822184">
    <property type="component" value="Unassembled WGS sequence"/>
</dbReference>
<dbReference type="SUPFAM" id="SSF48179">
    <property type="entry name" value="6-phosphogluconate dehydrogenase C-terminal domain-like"/>
    <property type="match status" value="1"/>
</dbReference>
<dbReference type="PANTHER" id="PTHR43362">
    <property type="entry name" value="MANNITOL DEHYDROGENASE DSF1-RELATED"/>
    <property type="match status" value="1"/>
</dbReference>
<accession>A0AAE5H128</accession>
<dbReference type="InterPro" id="IPR013118">
    <property type="entry name" value="Mannitol_DH_C"/>
</dbReference>
<dbReference type="InterPro" id="IPR036291">
    <property type="entry name" value="NAD(P)-bd_dom_sf"/>
</dbReference>
<evidence type="ECO:0000313" key="6">
    <source>
        <dbReference type="Proteomes" id="UP000822184"/>
    </source>
</evidence>
<keyword evidence="1 5" id="KW-0560">Oxidoreductase</keyword>
<dbReference type="RefSeq" id="WP_077855211.1">
    <property type="nucleotide sequence ID" value="NZ_JABTDW010000001.1"/>
</dbReference>
<evidence type="ECO:0000256" key="1">
    <source>
        <dbReference type="ARBA" id="ARBA00023002"/>
    </source>
</evidence>
<dbReference type="Gene3D" id="1.10.1040.10">
    <property type="entry name" value="N-(1-d-carboxylethyl)-l-norvaline Dehydrogenase, domain 2"/>
    <property type="match status" value="1"/>
</dbReference>
<dbReference type="GO" id="GO:0008866">
    <property type="term" value="F:fructuronate reductase activity"/>
    <property type="evidence" value="ECO:0007669"/>
    <property type="project" value="UniProtKB-EC"/>
</dbReference>
<evidence type="ECO:0000259" key="3">
    <source>
        <dbReference type="Pfam" id="PF01232"/>
    </source>
</evidence>
<dbReference type="InterPro" id="IPR008927">
    <property type="entry name" value="6-PGluconate_DH-like_C_sf"/>
</dbReference>
<evidence type="ECO:0000259" key="4">
    <source>
        <dbReference type="Pfam" id="PF08125"/>
    </source>
</evidence>
<organism evidence="5 6">
    <name type="scientific">Clostridium beijerinckii</name>
    <name type="common">Clostridium MP</name>
    <dbReference type="NCBI Taxonomy" id="1520"/>
    <lineage>
        <taxon>Bacteria</taxon>
        <taxon>Bacillati</taxon>
        <taxon>Bacillota</taxon>
        <taxon>Clostridia</taxon>
        <taxon>Eubacteriales</taxon>
        <taxon>Clostridiaceae</taxon>
        <taxon>Clostridium</taxon>
    </lineage>
</organism>
<dbReference type="InterPro" id="IPR013131">
    <property type="entry name" value="Mannitol_DH_N"/>
</dbReference>
<comment type="catalytic activity">
    <reaction evidence="2">
        <text>D-mannitol 1-phosphate + NAD(+) = beta-D-fructose 6-phosphate + NADH + H(+)</text>
        <dbReference type="Rhea" id="RHEA:19661"/>
        <dbReference type="ChEBI" id="CHEBI:15378"/>
        <dbReference type="ChEBI" id="CHEBI:57540"/>
        <dbReference type="ChEBI" id="CHEBI:57634"/>
        <dbReference type="ChEBI" id="CHEBI:57945"/>
        <dbReference type="ChEBI" id="CHEBI:61381"/>
        <dbReference type="EC" id="1.1.1.17"/>
    </reaction>
</comment>
<dbReference type="AlphaFoldDB" id="A0AAE5H128"/>
<dbReference type="EC" id="1.1.1.57" evidence="5"/>
<dbReference type="SUPFAM" id="SSF51735">
    <property type="entry name" value="NAD(P)-binding Rossmann-fold domains"/>
    <property type="match status" value="1"/>
</dbReference>
<sequence length="537" mass="60075">MSNAKLILSKESIKNSELWENAGIEIPKFDHDKMSASTKENPTWVHFGAGNIFRGFIAMLQQELLNNKKVTGGIVAVEGYDYEIIDKIYSPHDDLSLLVIMKPDGSLEKKVVGSIGESLACDYSRGRDWNRLKDIFSNPALQIASFTITEKGYSVKNLSKEDITDGLEHPVSIIAKATSLAYVRYKNGQLPIAFVSMDNCSKNGEKLHDAMETIAKKWTENGLVDKGFLQYINDDKKVSFPWSMIDKITPRPSQSVKDTLGENGFYSTEIICTSKNTYIAPFVNAEGPQYLVIEDDFPNGRMALEEAGVFLTNRETVERVEKMKVCTCLNPLHTSLAVFGCLLGHNLIADEMKDQTLKKLVEKIGYDEGMPVVVDPGILKPEDFIKEVLEVRLPNPYIPDTPQRIASDTSQKVGIRFGETIKAYRDRVDLDTKNLKYIPLVIAGWCRYLMGIADDGNAMELSPDPLLDELKKYVANIKLGTIEQLGDTLKPILMNEEIFGVDLYVIGLGEKIEGYFTEMISGTGAVRSTLEKYLECR</sequence>
<feature type="domain" description="Mannitol dehydrogenase C-terminal" evidence="4">
    <location>
        <begin position="318"/>
        <end position="503"/>
    </location>
</feature>
<evidence type="ECO:0000256" key="2">
    <source>
        <dbReference type="ARBA" id="ARBA00048615"/>
    </source>
</evidence>
<dbReference type="Pfam" id="PF01232">
    <property type="entry name" value="Mannitol_dh"/>
    <property type="match status" value="1"/>
</dbReference>
<feature type="domain" description="Mannitol dehydrogenase N-terminal" evidence="3">
    <location>
        <begin position="45"/>
        <end position="260"/>
    </location>
</feature>
<comment type="caution">
    <text evidence="5">The sequence shown here is derived from an EMBL/GenBank/DDBJ whole genome shotgun (WGS) entry which is preliminary data.</text>
</comment>
<dbReference type="EMBL" id="JABTDW010000001">
    <property type="protein sequence ID" value="NSB12574.1"/>
    <property type="molecule type" value="Genomic_DNA"/>
</dbReference>
<dbReference type="PANTHER" id="PTHR43362:SF1">
    <property type="entry name" value="MANNITOL DEHYDROGENASE 2-RELATED"/>
    <property type="match status" value="1"/>
</dbReference>
<evidence type="ECO:0000313" key="5">
    <source>
        <dbReference type="EMBL" id="NSB12574.1"/>
    </source>
</evidence>
<dbReference type="InterPro" id="IPR013328">
    <property type="entry name" value="6PGD_dom2"/>
</dbReference>